<dbReference type="InterPro" id="IPR036860">
    <property type="entry name" value="SH2_dom_sf"/>
</dbReference>
<keyword evidence="16" id="KW-1185">Reference proteome</keyword>
<dbReference type="PANTHER" id="PTHR24418">
    <property type="entry name" value="TYROSINE-PROTEIN KINASE"/>
    <property type="match status" value="1"/>
</dbReference>
<dbReference type="RefSeq" id="XP_036368411.1">
    <property type="nucleotide sequence ID" value="XM_036512518.1"/>
</dbReference>
<dbReference type="SMART" id="SM00252">
    <property type="entry name" value="SH2"/>
    <property type="match status" value="1"/>
</dbReference>
<evidence type="ECO:0000259" key="14">
    <source>
        <dbReference type="PROSITE" id="PS50002"/>
    </source>
</evidence>
<sequence>MGSLFGKCCERPTDTGKTIDLTDSLAMSNPDQTERGLPPVPLNGICDILIVRALYDFDAITDEDLSFKKGDRMKVEDDLQSNDWWVAYHLVKKISGYIPSNYVTKDDNSIQAQDWWHDLERKDAEIQLLLPGNITGTYLVRLASDRKSYVLSVRDYDEKLHLPMVKHYRLRTIDNGGYYITPKHLFSDLFELLDHYRCNSEGLCQRLIRVCPKERPVVHFRELEINREAVVLIKKLDSGCFGDVYLGKWNNSVNVAIKTLKAGTMSCDDFVEEARTMHMLRHRRLVQLLAVCTREEPIYIITELMDKGSLLNYLRDNKSSTDRLKVQDLIEIAAQVSDGMKYLENCKYVHRDLRAANILVAANKTVKVADFGLARLIKDEVYEGQGRVRFPVKWTAPEAAFQHRFSTKSDVWSYGVLLYEIITFGRVPYPEYPGRTVLLNIEKGYRMPKPTEPVGCPDAYYEVMLQCWNKKPEMRPTFEYLFSYFNDFLVASEHSYLE</sequence>
<dbReference type="CDD" id="cd11845">
    <property type="entry name" value="SH3_Src_like"/>
    <property type="match status" value="1"/>
</dbReference>
<dbReference type="InterPro" id="IPR020635">
    <property type="entry name" value="Tyr_kinase_cat_dom"/>
</dbReference>
<dbReference type="InterPro" id="IPR011009">
    <property type="entry name" value="Kinase-like_dom_sf"/>
</dbReference>
<feature type="domain" description="SH2" evidence="13">
    <location>
        <begin position="115"/>
        <end position="211"/>
    </location>
</feature>
<protein>
    <recommendedName>
        <fullName evidence="12">Tyrosine-protein kinase</fullName>
        <ecNumber evidence="12">2.7.10.2</ecNumber>
    </recommendedName>
</protein>
<dbReference type="PROSITE" id="PS50011">
    <property type="entry name" value="PROTEIN_KINASE_DOM"/>
    <property type="match status" value="1"/>
</dbReference>
<evidence type="ECO:0000256" key="2">
    <source>
        <dbReference type="ARBA" id="ARBA00022553"/>
    </source>
</evidence>
<dbReference type="InterPro" id="IPR000719">
    <property type="entry name" value="Prot_kinase_dom"/>
</dbReference>
<dbReference type="PROSITE" id="PS50002">
    <property type="entry name" value="SH3"/>
    <property type="match status" value="1"/>
</dbReference>
<dbReference type="InterPro" id="IPR000980">
    <property type="entry name" value="SH2"/>
</dbReference>
<comment type="similarity">
    <text evidence="12">Belongs to the protein kinase superfamily. Tyr protein kinase family.</text>
</comment>
<dbReference type="Gene3D" id="2.30.30.40">
    <property type="entry name" value="SH3 Domains"/>
    <property type="match status" value="1"/>
</dbReference>
<dbReference type="InterPro" id="IPR008266">
    <property type="entry name" value="Tyr_kinase_AS"/>
</dbReference>
<gene>
    <name evidence="17" type="primary">LOC115223463</name>
</gene>
<dbReference type="PRINTS" id="PR00452">
    <property type="entry name" value="SH3DOMAIN"/>
</dbReference>
<feature type="domain" description="SH3" evidence="14">
    <location>
        <begin position="46"/>
        <end position="108"/>
    </location>
</feature>
<evidence type="ECO:0000256" key="8">
    <source>
        <dbReference type="ARBA" id="ARBA00023137"/>
    </source>
</evidence>
<organism evidence="16 17">
    <name type="scientific">Octopus sinensis</name>
    <name type="common">East Asian common octopus</name>
    <dbReference type="NCBI Taxonomy" id="2607531"/>
    <lineage>
        <taxon>Eukaryota</taxon>
        <taxon>Metazoa</taxon>
        <taxon>Spiralia</taxon>
        <taxon>Lophotrochozoa</taxon>
        <taxon>Mollusca</taxon>
        <taxon>Cephalopoda</taxon>
        <taxon>Coleoidea</taxon>
        <taxon>Octopodiformes</taxon>
        <taxon>Octopoda</taxon>
        <taxon>Incirrata</taxon>
        <taxon>Octopodidae</taxon>
        <taxon>Octopus</taxon>
    </lineage>
</organism>
<keyword evidence="7 10" id="KW-0727">SH2 domain</keyword>
<dbReference type="Gene3D" id="3.30.505.10">
    <property type="entry name" value="SH2 domain"/>
    <property type="match status" value="1"/>
</dbReference>
<dbReference type="PROSITE" id="PS50001">
    <property type="entry name" value="SH2"/>
    <property type="match status" value="1"/>
</dbReference>
<dbReference type="GO" id="GO:0005524">
    <property type="term" value="F:ATP binding"/>
    <property type="evidence" value="ECO:0007669"/>
    <property type="project" value="UniProtKB-KW"/>
</dbReference>
<accession>A0A7E6FL20</accession>
<dbReference type="Pfam" id="PF07714">
    <property type="entry name" value="PK_Tyr_Ser-Thr"/>
    <property type="match status" value="1"/>
</dbReference>
<dbReference type="InterPro" id="IPR001452">
    <property type="entry name" value="SH3_domain"/>
</dbReference>
<evidence type="ECO:0000256" key="10">
    <source>
        <dbReference type="PROSITE-ProRule" id="PRU00191"/>
    </source>
</evidence>
<evidence type="ECO:0000256" key="11">
    <source>
        <dbReference type="PROSITE-ProRule" id="PRU00192"/>
    </source>
</evidence>
<keyword evidence="4 12" id="KW-0547">Nucleotide-binding</keyword>
<dbReference type="Pfam" id="PF00018">
    <property type="entry name" value="SH3_1"/>
    <property type="match status" value="1"/>
</dbReference>
<keyword evidence="8 12" id="KW-0829">Tyrosine-protein kinase</keyword>
<evidence type="ECO:0000256" key="4">
    <source>
        <dbReference type="ARBA" id="ARBA00022741"/>
    </source>
</evidence>
<evidence type="ECO:0000256" key="12">
    <source>
        <dbReference type="RuleBase" id="RU362096"/>
    </source>
</evidence>
<evidence type="ECO:0000256" key="9">
    <source>
        <dbReference type="ARBA" id="ARBA00051245"/>
    </source>
</evidence>
<evidence type="ECO:0000259" key="13">
    <source>
        <dbReference type="PROSITE" id="PS50001"/>
    </source>
</evidence>
<dbReference type="SUPFAM" id="SSF55550">
    <property type="entry name" value="SH2 domain"/>
    <property type="match status" value="1"/>
</dbReference>
<dbReference type="SMART" id="SM00326">
    <property type="entry name" value="SH3"/>
    <property type="match status" value="1"/>
</dbReference>
<dbReference type="EC" id="2.7.10.2" evidence="12"/>
<evidence type="ECO:0000256" key="1">
    <source>
        <dbReference type="ARBA" id="ARBA00022443"/>
    </source>
</evidence>
<dbReference type="GO" id="GO:0004715">
    <property type="term" value="F:non-membrane spanning protein tyrosine kinase activity"/>
    <property type="evidence" value="ECO:0007669"/>
    <property type="project" value="UniProtKB-EC"/>
</dbReference>
<evidence type="ECO:0000256" key="6">
    <source>
        <dbReference type="ARBA" id="ARBA00022840"/>
    </source>
</evidence>
<dbReference type="Proteomes" id="UP000515154">
    <property type="component" value="Linkage group LG23"/>
</dbReference>
<dbReference type="FunFam" id="1.10.510.10:FF:000399">
    <property type="entry name" value="Tyrosine-protein kinase"/>
    <property type="match status" value="1"/>
</dbReference>
<dbReference type="SMART" id="SM00219">
    <property type="entry name" value="TyrKc"/>
    <property type="match status" value="1"/>
</dbReference>
<dbReference type="SUPFAM" id="SSF56112">
    <property type="entry name" value="Protein kinase-like (PK-like)"/>
    <property type="match status" value="1"/>
</dbReference>
<evidence type="ECO:0000256" key="7">
    <source>
        <dbReference type="ARBA" id="ARBA00022999"/>
    </source>
</evidence>
<dbReference type="SUPFAM" id="SSF50044">
    <property type="entry name" value="SH3-domain"/>
    <property type="match status" value="1"/>
</dbReference>
<evidence type="ECO:0000313" key="16">
    <source>
        <dbReference type="Proteomes" id="UP000515154"/>
    </source>
</evidence>
<keyword evidence="1 11" id="KW-0728">SH3 domain</keyword>
<dbReference type="Gene3D" id="3.30.200.20">
    <property type="entry name" value="Phosphorylase Kinase, domain 1"/>
    <property type="match status" value="1"/>
</dbReference>
<evidence type="ECO:0000256" key="5">
    <source>
        <dbReference type="ARBA" id="ARBA00022777"/>
    </source>
</evidence>
<proteinExistence type="inferred from homology"/>
<dbReference type="PROSITE" id="PS00109">
    <property type="entry name" value="PROTEIN_KINASE_TYR"/>
    <property type="match status" value="1"/>
</dbReference>
<dbReference type="AlphaFoldDB" id="A0A7E6FL20"/>
<keyword evidence="6 12" id="KW-0067">ATP-binding</keyword>
<keyword evidence="5 12" id="KW-0418">Kinase</keyword>
<keyword evidence="2" id="KW-0597">Phosphoprotein</keyword>
<comment type="catalytic activity">
    <reaction evidence="9 12">
        <text>L-tyrosyl-[protein] + ATP = O-phospho-L-tyrosyl-[protein] + ADP + H(+)</text>
        <dbReference type="Rhea" id="RHEA:10596"/>
        <dbReference type="Rhea" id="RHEA-COMP:10136"/>
        <dbReference type="Rhea" id="RHEA-COMP:20101"/>
        <dbReference type="ChEBI" id="CHEBI:15378"/>
        <dbReference type="ChEBI" id="CHEBI:30616"/>
        <dbReference type="ChEBI" id="CHEBI:46858"/>
        <dbReference type="ChEBI" id="CHEBI:61978"/>
        <dbReference type="ChEBI" id="CHEBI:456216"/>
        <dbReference type="EC" id="2.7.10.2"/>
    </reaction>
</comment>
<dbReference type="PRINTS" id="PR00109">
    <property type="entry name" value="TYRKINASE"/>
</dbReference>
<evidence type="ECO:0000313" key="17">
    <source>
        <dbReference type="RefSeq" id="XP_036368411.1"/>
    </source>
</evidence>
<name>A0A7E6FL20_9MOLL</name>
<reference evidence="17" key="1">
    <citation type="submission" date="2025-08" db="UniProtKB">
        <authorList>
            <consortium name="RefSeq"/>
        </authorList>
    </citation>
    <scope>IDENTIFICATION</scope>
</reference>
<dbReference type="FunFam" id="3.30.200.20:FF:000053">
    <property type="entry name" value="Tyrosine-protein kinase"/>
    <property type="match status" value="1"/>
</dbReference>
<dbReference type="PRINTS" id="PR00401">
    <property type="entry name" value="SH2DOMAIN"/>
</dbReference>
<keyword evidence="3 12" id="KW-0808">Transferase</keyword>
<dbReference type="InterPro" id="IPR001245">
    <property type="entry name" value="Ser-Thr/Tyr_kinase_cat_dom"/>
</dbReference>
<dbReference type="Gene3D" id="1.10.510.10">
    <property type="entry name" value="Transferase(Phosphotransferase) domain 1"/>
    <property type="match status" value="1"/>
</dbReference>
<evidence type="ECO:0000259" key="15">
    <source>
        <dbReference type="PROSITE" id="PS50011"/>
    </source>
</evidence>
<evidence type="ECO:0000256" key="3">
    <source>
        <dbReference type="ARBA" id="ARBA00022679"/>
    </source>
</evidence>
<dbReference type="InterPro" id="IPR050198">
    <property type="entry name" value="Non-receptor_tyrosine_kinases"/>
</dbReference>
<dbReference type="InterPro" id="IPR036028">
    <property type="entry name" value="SH3-like_dom_sf"/>
</dbReference>
<feature type="domain" description="Protein kinase" evidence="15">
    <location>
        <begin position="230"/>
        <end position="497"/>
    </location>
</feature>
<dbReference type="Pfam" id="PF00017">
    <property type="entry name" value="SH2"/>
    <property type="match status" value="1"/>
</dbReference>